<protein>
    <submittedName>
        <fullName evidence="1">Uncharacterized protein</fullName>
    </submittedName>
</protein>
<proteinExistence type="predicted"/>
<dbReference type="Proteomes" id="UP000559256">
    <property type="component" value="Unassembled WGS sequence"/>
</dbReference>
<organism evidence="1 2">
    <name type="scientific">Tetrapyrgos nigripes</name>
    <dbReference type="NCBI Taxonomy" id="182062"/>
    <lineage>
        <taxon>Eukaryota</taxon>
        <taxon>Fungi</taxon>
        <taxon>Dikarya</taxon>
        <taxon>Basidiomycota</taxon>
        <taxon>Agaricomycotina</taxon>
        <taxon>Agaricomycetes</taxon>
        <taxon>Agaricomycetidae</taxon>
        <taxon>Agaricales</taxon>
        <taxon>Marasmiineae</taxon>
        <taxon>Marasmiaceae</taxon>
        <taxon>Tetrapyrgos</taxon>
    </lineage>
</organism>
<evidence type="ECO:0000313" key="2">
    <source>
        <dbReference type="Proteomes" id="UP000559256"/>
    </source>
</evidence>
<dbReference type="AlphaFoldDB" id="A0A8H5LXI7"/>
<sequence>MYNTLVASRTTLLVWGSIQASLAYFVASQYANPSPLVSTRRQLEELKAKMAMAAQSSTAPLH</sequence>
<gene>
    <name evidence="1" type="ORF">D9758_001592</name>
</gene>
<keyword evidence="2" id="KW-1185">Reference proteome</keyword>
<dbReference type="EMBL" id="JAACJM010000004">
    <property type="protein sequence ID" value="KAF5372999.1"/>
    <property type="molecule type" value="Genomic_DNA"/>
</dbReference>
<reference evidence="1 2" key="1">
    <citation type="journal article" date="2020" name="ISME J.">
        <title>Uncovering the hidden diversity of litter-decomposition mechanisms in mushroom-forming fungi.</title>
        <authorList>
            <person name="Floudas D."/>
            <person name="Bentzer J."/>
            <person name="Ahren D."/>
            <person name="Johansson T."/>
            <person name="Persson P."/>
            <person name="Tunlid A."/>
        </authorList>
    </citation>
    <scope>NUCLEOTIDE SEQUENCE [LARGE SCALE GENOMIC DNA]</scope>
    <source>
        <strain evidence="1 2">CBS 291.85</strain>
    </source>
</reference>
<dbReference type="OrthoDB" id="2717443at2759"/>
<accession>A0A8H5LXI7</accession>
<comment type="caution">
    <text evidence="1">The sequence shown here is derived from an EMBL/GenBank/DDBJ whole genome shotgun (WGS) entry which is preliminary data.</text>
</comment>
<evidence type="ECO:0000313" key="1">
    <source>
        <dbReference type="EMBL" id="KAF5372999.1"/>
    </source>
</evidence>
<name>A0A8H5LXI7_9AGAR</name>